<feature type="compositionally biased region" description="Basic and acidic residues" evidence="1">
    <location>
        <begin position="85"/>
        <end position="113"/>
    </location>
</feature>
<keyword evidence="3" id="KW-1185">Reference proteome</keyword>
<dbReference type="EMBL" id="BRXW01000453">
    <property type="protein sequence ID" value="GMH56397.1"/>
    <property type="molecule type" value="Genomic_DNA"/>
</dbReference>
<organism evidence="2 3">
    <name type="scientific">Triparma laevis f. longispina</name>
    <dbReference type="NCBI Taxonomy" id="1714387"/>
    <lineage>
        <taxon>Eukaryota</taxon>
        <taxon>Sar</taxon>
        <taxon>Stramenopiles</taxon>
        <taxon>Ochrophyta</taxon>
        <taxon>Bolidophyceae</taxon>
        <taxon>Parmales</taxon>
        <taxon>Triparmaceae</taxon>
        <taxon>Triparma</taxon>
    </lineage>
</organism>
<reference evidence="3" key="1">
    <citation type="journal article" date="2023" name="Commun. Biol.">
        <title>Genome analysis of Parmales, the sister group of diatoms, reveals the evolutionary specialization of diatoms from phago-mixotrophs to photoautotrophs.</title>
        <authorList>
            <person name="Ban H."/>
            <person name="Sato S."/>
            <person name="Yoshikawa S."/>
            <person name="Yamada K."/>
            <person name="Nakamura Y."/>
            <person name="Ichinomiya M."/>
            <person name="Sato N."/>
            <person name="Blanc-Mathieu R."/>
            <person name="Endo H."/>
            <person name="Kuwata A."/>
            <person name="Ogata H."/>
        </authorList>
    </citation>
    <scope>NUCLEOTIDE SEQUENCE [LARGE SCALE GENOMIC DNA]</scope>
    <source>
        <strain evidence="3">NIES 3700</strain>
    </source>
</reference>
<proteinExistence type="predicted"/>
<comment type="caution">
    <text evidence="2">The sequence shown here is derived from an EMBL/GenBank/DDBJ whole genome shotgun (WGS) entry which is preliminary data.</text>
</comment>
<evidence type="ECO:0000313" key="2">
    <source>
        <dbReference type="EMBL" id="GMH56397.1"/>
    </source>
</evidence>
<gene>
    <name evidence="2" type="ORF">TrLO_g5952</name>
</gene>
<name>A0A9W6ZL45_9STRA</name>
<sequence length="484" mass="52548">MDFSGFYGSDLAAVEDVFTQDSFDYSDFQENWDEFYSGFYEDLSYSFDYGSYGSGFDTMPIYDPTGEVSYHYDYSDYVYSGEDFSGHHGDGDMDGDGGDHDGDGGDHDGHDHGDEDEIPECMLVCETELQAYEMAKTGTQETDPSTHFDKIANAMCAPTTAFNACVSDNCPVEEAEEILKMHGIYAEESCWCEKDSYACDAVFGGNPAEFEPVAPGSCAYRCHTAIMKADSLCEMGQELSFPGENETWPYNPFEFNIEFENVGCAFPTPAAVEARVEGSLTLDGLTVPDKETNHHAFMVMADVLAMAIEKTVGGDAVAEIISIGGVMVHDDHDEHDGHDHGRLLEKVKIIKMRKLAAVAVDFELRVFNTCESACAQSDTDGATAQLESLTATLSESIADSPEVFQEALVEAAETEAYYSGVTLDMSSVVAQEVAVQEVEVETQEAYVPPEPAPPTAEDLMNSPAATLKIGFSVLVAAAVAFIAL</sequence>
<dbReference type="Proteomes" id="UP001165122">
    <property type="component" value="Unassembled WGS sequence"/>
</dbReference>
<dbReference type="AlphaFoldDB" id="A0A9W6ZL45"/>
<evidence type="ECO:0000256" key="1">
    <source>
        <dbReference type="SAM" id="MobiDB-lite"/>
    </source>
</evidence>
<accession>A0A9W6ZL45</accession>
<dbReference type="OrthoDB" id="10531899at2759"/>
<feature type="region of interest" description="Disordered" evidence="1">
    <location>
        <begin position="85"/>
        <end position="116"/>
    </location>
</feature>
<evidence type="ECO:0000313" key="3">
    <source>
        <dbReference type="Proteomes" id="UP001165122"/>
    </source>
</evidence>
<protein>
    <submittedName>
        <fullName evidence="2">Uncharacterized protein</fullName>
    </submittedName>
</protein>